<keyword evidence="4" id="KW-0808">Transferase</keyword>
<sequence>MPNSTPTPSPSTSSKAGSLPVITGLSCGILFFIVFGWISFRNASFLYDDAQQVAHTHQVIVSLGNILSLMKDAETGQRGFLLTNSSTYLAPFNAAHADIDEAMTLTQDLTRDNPIQQGLIQQLKGHVGAKFAELQETIELRKTKGFEAAVAVVANDRGKSDMDAIREKVSTMISEELRLRKERQAAMLDAYHVAVASAVVTSVLGVGLITVVAFLIHRATATRRRQDWLQRGKLGLATAMFGEQNLSQLGQSILGFLTKYVDAHVGVLFSKEDEHFRRIASYGVPANALVPDGFIKDDGLLAQAVSKKTALRIKEIPEGYITFGSALGKSLPRELIIVPSNSDGEVNAVLELGFIHPLDNATQDFLQESSAQIAVAIKSAHYRDNLQSLLLETQRQGEELQTQSEELRVSNEELEEQSRALQESQTRMELQQVEMEQTNAQLEEQTQLLEHQRDELNHSKGVLETQAKLVEQASRYKSDFLANMSHELRTPLNSSLILAKLLAENRGGNLTAEQIQYALTIESAGNDLLLLINDVLDLSKIEAGHMEIKSAPIRVMDLMGDLRRTFEPIAQQKGLTLQMETSADLPETIETDSQRLVQVLKNLISNALKFTERGGVTLSVRNEAGNKLAFMVQDTGIGIADEHQRIIFEPFQQADGTTNRKYGGTGLGLSISRELVRLLGGEIRLSSEVGRGSTFTVVTPVIHQGPAAEISRTATTAEAPRQATSQASEPPASVAAPLIPDDRETITSSSRIILTVEDDAGFAQIMADIVHEMGFQCLVAGSANEALRLAQKFVPRAIVLDIGLPDNTGLFVLERLKADARTRHIPVHVVSGADYAQTALSLGAVGYMLKPVKREELVDAFQKMESRFTQKMRRVLVVEDDAVQADAVQKLLGSREVETVWAGSAAECLELLRSTTFDCMVLDLSLPDASGYSLLQTLSAEERYSFPPVIVYTGRDLSSQEEQQLRRYSKSIIIKGAKSPERLLDEVTLFLHQVVADLPVEKQKILEKSPNRDAALEGRRILVAEDDVRNIFALTSLLEGRGVKLQITRNGREAIQALETDGPNIDLVLMDIMMPEMDGITAMREIRKRPEWKKMPIIALTAKAMKDDQEKCLAAGANDYLAKPLDVEKLLSLIRVWMPR</sequence>
<evidence type="ECO:0000256" key="2">
    <source>
        <dbReference type="ARBA" id="ARBA00012438"/>
    </source>
</evidence>
<keyword evidence="6" id="KW-0902">Two-component regulatory system</keyword>
<feature type="domain" description="Response regulatory" evidence="12">
    <location>
        <begin position="874"/>
        <end position="990"/>
    </location>
</feature>
<dbReference type="Proteomes" id="UP000321577">
    <property type="component" value="Unassembled WGS sequence"/>
</dbReference>
<dbReference type="SMART" id="SM00388">
    <property type="entry name" value="HisKA"/>
    <property type="match status" value="1"/>
</dbReference>
<proteinExistence type="predicted"/>
<dbReference type="InterPro" id="IPR001789">
    <property type="entry name" value="Sig_transdc_resp-reg_receiver"/>
</dbReference>
<evidence type="ECO:0000256" key="4">
    <source>
        <dbReference type="ARBA" id="ARBA00022679"/>
    </source>
</evidence>
<feature type="transmembrane region" description="Helical" evidence="10">
    <location>
        <begin position="20"/>
        <end position="40"/>
    </location>
</feature>
<dbReference type="SUPFAM" id="SSF55781">
    <property type="entry name" value="GAF domain-like"/>
    <property type="match status" value="1"/>
</dbReference>
<dbReference type="InterPro" id="IPR004358">
    <property type="entry name" value="Sig_transdc_His_kin-like_C"/>
</dbReference>
<dbReference type="GO" id="GO:0000155">
    <property type="term" value="F:phosphorelay sensor kinase activity"/>
    <property type="evidence" value="ECO:0007669"/>
    <property type="project" value="InterPro"/>
</dbReference>
<protein>
    <recommendedName>
        <fullName evidence="2">histidine kinase</fullName>
        <ecNumber evidence="2">2.7.13.3</ecNumber>
    </recommendedName>
</protein>
<keyword evidence="10" id="KW-1133">Transmembrane helix</keyword>
<dbReference type="EMBL" id="BKAG01000027">
    <property type="protein sequence ID" value="GEP44236.1"/>
    <property type="molecule type" value="Genomic_DNA"/>
</dbReference>
<dbReference type="Pfam" id="PF05227">
    <property type="entry name" value="CHASE3"/>
    <property type="match status" value="1"/>
</dbReference>
<evidence type="ECO:0000256" key="10">
    <source>
        <dbReference type="SAM" id="Phobius"/>
    </source>
</evidence>
<keyword evidence="8" id="KW-0175">Coiled coil</keyword>
<dbReference type="RefSeq" id="WP_146851998.1">
    <property type="nucleotide sequence ID" value="NZ_BKAG01000027.1"/>
</dbReference>
<dbReference type="Pfam" id="PF02518">
    <property type="entry name" value="HATPase_c"/>
    <property type="match status" value="1"/>
</dbReference>
<dbReference type="InterPro" id="IPR036890">
    <property type="entry name" value="HATPase_C_sf"/>
</dbReference>
<evidence type="ECO:0000256" key="9">
    <source>
        <dbReference type="SAM" id="MobiDB-lite"/>
    </source>
</evidence>
<dbReference type="Pfam" id="PF00072">
    <property type="entry name" value="Response_reg"/>
    <property type="match status" value="3"/>
</dbReference>
<dbReference type="SMART" id="SM00448">
    <property type="entry name" value="REC"/>
    <property type="match status" value="3"/>
</dbReference>
<dbReference type="Gene3D" id="3.30.565.10">
    <property type="entry name" value="Histidine kinase-like ATPase, C-terminal domain"/>
    <property type="match status" value="1"/>
</dbReference>
<feature type="modified residue" description="4-aspartylphosphate" evidence="7">
    <location>
        <position position="923"/>
    </location>
</feature>
<reference evidence="13 14" key="1">
    <citation type="submission" date="2019-07" db="EMBL/GenBank/DDBJ databases">
        <title>Whole genome shotgun sequence of Brevifollis gellanilyticus NBRC 108608.</title>
        <authorList>
            <person name="Hosoyama A."/>
            <person name="Uohara A."/>
            <person name="Ohji S."/>
            <person name="Ichikawa N."/>
        </authorList>
    </citation>
    <scope>NUCLEOTIDE SEQUENCE [LARGE SCALE GENOMIC DNA]</scope>
    <source>
        <strain evidence="13 14">NBRC 108608</strain>
    </source>
</reference>
<keyword evidence="3 7" id="KW-0597">Phosphoprotein</keyword>
<feature type="domain" description="Histidine kinase" evidence="11">
    <location>
        <begin position="483"/>
        <end position="703"/>
    </location>
</feature>
<evidence type="ECO:0000256" key="8">
    <source>
        <dbReference type="SAM" id="Coils"/>
    </source>
</evidence>
<feature type="region of interest" description="Disordered" evidence="9">
    <location>
        <begin position="712"/>
        <end position="736"/>
    </location>
</feature>
<dbReference type="PANTHER" id="PTHR45339">
    <property type="entry name" value="HYBRID SIGNAL TRANSDUCTION HISTIDINE KINASE J"/>
    <property type="match status" value="1"/>
</dbReference>
<evidence type="ECO:0000256" key="1">
    <source>
        <dbReference type="ARBA" id="ARBA00000085"/>
    </source>
</evidence>
<dbReference type="Pfam" id="PF00512">
    <property type="entry name" value="HisKA"/>
    <property type="match status" value="1"/>
</dbReference>
<dbReference type="EC" id="2.7.13.3" evidence="2"/>
<comment type="catalytic activity">
    <reaction evidence="1">
        <text>ATP + protein L-histidine = ADP + protein N-phospho-L-histidine.</text>
        <dbReference type="EC" id="2.7.13.3"/>
    </reaction>
</comment>
<feature type="domain" description="Response regulatory" evidence="12">
    <location>
        <begin position="1020"/>
        <end position="1138"/>
    </location>
</feature>
<evidence type="ECO:0000256" key="3">
    <source>
        <dbReference type="ARBA" id="ARBA00022553"/>
    </source>
</evidence>
<evidence type="ECO:0000259" key="11">
    <source>
        <dbReference type="PROSITE" id="PS50109"/>
    </source>
</evidence>
<dbReference type="PANTHER" id="PTHR45339:SF1">
    <property type="entry name" value="HYBRID SIGNAL TRANSDUCTION HISTIDINE KINASE J"/>
    <property type="match status" value="1"/>
</dbReference>
<evidence type="ECO:0000256" key="7">
    <source>
        <dbReference type="PROSITE-ProRule" id="PRU00169"/>
    </source>
</evidence>
<dbReference type="Gene3D" id="3.30.450.40">
    <property type="match status" value="1"/>
</dbReference>
<dbReference type="PROSITE" id="PS50109">
    <property type="entry name" value="HIS_KIN"/>
    <property type="match status" value="1"/>
</dbReference>
<keyword evidence="10" id="KW-0812">Transmembrane</keyword>
<evidence type="ECO:0000313" key="14">
    <source>
        <dbReference type="Proteomes" id="UP000321577"/>
    </source>
</evidence>
<dbReference type="Gene3D" id="3.40.50.2300">
    <property type="match status" value="3"/>
</dbReference>
<dbReference type="FunFam" id="3.30.565.10:FF:000078">
    <property type="entry name" value="Two-component sensor histidine kinase"/>
    <property type="match status" value="1"/>
</dbReference>
<evidence type="ECO:0000256" key="5">
    <source>
        <dbReference type="ARBA" id="ARBA00022777"/>
    </source>
</evidence>
<dbReference type="SUPFAM" id="SSF47384">
    <property type="entry name" value="Homodimeric domain of signal transducing histidine kinase"/>
    <property type="match status" value="1"/>
</dbReference>
<gene>
    <name evidence="13" type="ORF">BGE01nite_35270</name>
</gene>
<dbReference type="CDD" id="cd17546">
    <property type="entry name" value="REC_hyHK_CKI1_RcsC-like"/>
    <property type="match status" value="1"/>
</dbReference>
<feature type="modified residue" description="4-aspartylphosphate" evidence="7">
    <location>
        <position position="801"/>
    </location>
</feature>
<evidence type="ECO:0000256" key="6">
    <source>
        <dbReference type="ARBA" id="ARBA00023012"/>
    </source>
</evidence>
<dbReference type="CDD" id="cd16922">
    <property type="entry name" value="HATPase_EvgS-ArcB-TorS-like"/>
    <property type="match status" value="1"/>
</dbReference>
<dbReference type="InterPro" id="IPR007891">
    <property type="entry name" value="CHASE3"/>
</dbReference>
<keyword evidence="10" id="KW-0472">Membrane</keyword>
<name>A0A512MBX5_9BACT</name>
<dbReference type="CDD" id="cd00082">
    <property type="entry name" value="HisKA"/>
    <property type="match status" value="1"/>
</dbReference>
<comment type="caution">
    <text evidence="13">The sequence shown here is derived from an EMBL/GenBank/DDBJ whole genome shotgun (WGS) entry which is preliminary data.</text>
</comment>
<evidence type="ECO:0000259" key="12">
    <source>
        <dbReference type="PROSITE" id="PS50110"/>
    </source>
</evidence>
<accession>A0A512MBX5</accession>
<dbReference type="InterPro" id="IPR003594">
    <property type="entry name" value="HATPase_dom"/>
</dbReference>
<dbReference type="SUPFAM" id="SSF52172">
    <property type="entry name" value="CheY-like"/>
    <property type="match status" value="3"/>
</dbReference>
<dbReference type="InterPro" id="IPR029016">
    <property type="entry name" value="GAF-like_dom_sf"/>
</dbReference>
<evidence type="ECO:0000313" key="13">
    <source>
        <dbReference type="EMBL" id="GEP44236.1"/>
    </source>
</evidence>
<dbReference type="InterPro" id="IPR003661">
    <property type="entry name" value="HisK_dim/P_dom"/>
</dbReference>
<dbReference type="PROSITE" id="PS50110">
    <property type="entry name" value="RESPONSE_REGULATORY"/>
    <property type="match status" value="3"/>
</dbReference>
<feature type="coiled-coil region" evidence="8">
    <location>
        <begin position="383"/>
        <end position="459"/>
    </location>
</feature>
<keyword evidence="5 13" id="KW-0418">Kinase</keyword>
<feature type="domain" description="Response regulatory" evidence="12">
    <location>
        <begin position="752"/>
        <end position="865"/>
    </location>
</feature>
<dbReference type="InterPro" id="IPR005467">
    <property type="entry name" value="His_kinase_dom"/>
</dbReference>
<keyword evidence="14" id="KW-1185">Reference proteome</keyword>
<dbReference type="SMART" id="SM00387">
    <property type="entry name" value="HATPase_c"/>
    <property type="match status" value="1"/>
</dbReference>
<dbReference type="AlphaFoldDB" id="A0A512MBX5"/>
<dbReference type="PRINTS" id="PR00344">
    <property type="entry name" value="BCTRLSENSOR"/>
</dbReference>
<dbReference type="InterPro" id="IPR003018">
    <property type="entry name" value="GAF"/>
</dbReference>
<organism evidence="13 14">
    <name type="scientific">Brevifollis gellanilyticus</name>
    <dbReference type="NCBI Taxonomy" id="748831"/>
    <lineage>
        <taxon>Bacteria</taxon>
        <taxon>Pseudomonadati</taxon>
        <taxon>Verrucomicrobiota</taxon>
        <taxon>Verrucomicrobiia</taxon>
        <taxon>Verrucomicrobiales</taxon>
        <taxon>Verrucomicrobiaceae</taxon>
    </lineage>
</organism>
<dbReference type="Gene3D" id="1.10.287.130">
    <property type="match status" value="1"/>
</dbReference>
<dbReference type="InterPro" id="IPR011006">
    <property type="entry name" value="CheY-like_superfamily"/>
</dbReference>
<dbReference type="OrthoDB" id="9790669at2"/>
<feature type="transmembrane region" description="Helical" evidence="10">
    <location>
        <begin position="190"/>
        <end position="216"/>
    </location>
</feature>
<dbReference type="SMART" id="SM00065">
    <property type="entry name" value="GAF"/>
    <property type="match status" value="1"/>
</dbReference>
<dbReference type="CDD" id="cd19410">
    <property type="entry name" value="HK9-like_sensor"/>
    <property type="match status" value="1"/>
</dbReference>
<dbReference type="SUPFAM" id="SSF55874">
    <property type="entry name" value="ATPase domain of HSP90 chaperone/DNA topoisomerase II/histidine kinase"/>
    <property type="match status" value="1"/>
</dbReference>
<dbReference type="CDD" id="cd00156">
    <property type="entry name" value="REC"/>
    <property type="match status" value="2"/>
</dbReference>
<feature type="modified residue" description="4-aspartylphosphate" evidence="7">
    <location>
        <position position="1071"/>
    </location>
</feature>
<feature type="compositionally biased region" description="Polar residues" evidence="9">
    <location>
        <begin position="712"/>
        <end position="728"/>
    </location>
</feature>
<dbReference type="InterPro" id="IPR036097">
    <property type="entry name" value="HisK_dim/P_sf"/>
</dbReference>